<reference evidence="3" key="1">
    <citation type="journal article" date="2023" name="Commun. Biol.">
        <title>Genome analysis of Parmales, the sister group of diatoms, reveals the evolutionary specialization of diatoms from phago-mixotrophs to photoautotrophs.</title>
        <authorList>
            <person name="Ban H."/>
            <person name="Sato S."/>
            <person name="Yoshikawa S."/>
            <person name="Yamada K."/>
            <person name="Nakamura Y."/>
            <person name="Ichinomiya M."/>
            <person name="Sato N."/>
            <person name="Blanc-Mathieu R."/>
            <person name="Endo H."/>
            <person name="Kuwata A."/>
            <person name="Ogata H."/>
        </authorList>
    </citation>
    <scope>NUCLEOTIDE SEQUENCE [LARGE SCALE GENOMIC DNA]</scope>
    <source>
        <strain evidence="3">NIES 3700</strain>
    </source>
</reference>
<feature type="region of interest" description="Disordered" evidence="1">
    <location>
        <begin position="1"/>
        <end position="124"/>
    </location>
</feature>
<feature type="compositionally biased region" description="Low complexity" evidence="1">
    <location>
        <begin position="65"/>
        <end position="81"/>
    </location>
</feature>
<feature type="compositionally biased region" description="Basic and acidic residues" evidence="1">
    <location>
        <begin position="185"/>
        <end position="204"/>
    </location>
</feature>
<feature type="compositionally biased region" description="Pro residues" evidence="1">
    <location>
        <begin position="82"/>
        <end position="102"/>
    </location>
</feature>
<organism evidence="2 3">
    <name type="scientific">Triparma laevis f. longispina</name>
    <dbReference type="NCBI Taxonomy" id="1714387"/>
    <lineage>
        <taxon>Eukaryota</taxon>
        <taxon>Sar</taxon>
        <taxon>Stramenopiles</taxon>
        <taxon>Ochrophyta</taxon>
        <taxon>Bolidophyceae</taxon>
        <taxon>Parmales</taxon>
        <taxon>Triparmaceae</taxon>
        <taxon>Triparma</taxon>
    </lineage>
</organism>
<sequence length="213" mass="23534">MGGNQSSSPTPSEDSFVIVDPSDCDDTSENLNITQAIQEQEPSSSLPQHERERALSYPPKPPNSPLNHPGLFSRPPNSFRSPSPPAPPLAESAPPTPEPTPAPAKVKSWSQMVQASSGERQPVVEDFAPAYKQRAWKPPSIKIVSVEKPKVENKTVEDDKDVDCDSQYYSLKSGGGHSHMKSIKLRPDEQKRKDLSNQKREMQRNKTLTKKGL</sequence>
<feature type="compositionally biased region" description="Polar residues" evidence="1">
    <location>
        <begin position="29"/>
        <end position="47"/>
    </location>
</feature>
<keyword evidence="3" id="KW-1185">Reference proteome</keyword>
<dbReference type="OrthoDB" id="10576251at2759"/>
<evidence type="ECO:0000256" key="1">
    <source>
        <dbReference type="SAM" id="MobiDB-lite"/>
    </source>
</evidence>
<proteinExistence type="predicted"/>
<feature type="compositionally biased region" description="Polar residues" evidence="1">
    <location>
        <begin position="108"/>
        <end position="119"/>
    </location>
</feature>
<comment type="caution">
    <text evidence="2">The sequence shown here is derived from an EMBL/GenBank/DDBJ whole genome shotgun (WGS) entry which is preliminary data.</text>
</comment>
<dbReference type="AlphaFoldDB" id="A0A9W6ZLG7"/>
<dbReference type="Proteomes" id="UP001165122">
    <property type="component" value="Unassembled WGS sequence"/>
</dbReference>
<dbReference type="EMBL" id="BRXW01000441">
    <property type="protein sequence ID" value="GMH55071.1"/>
    <property type="molecule type" value="Genomic_DNA"/>
</dbReference>
<protein>
    <submittedName>
        <fullName evidence="2">Uncharacterized protein</fullName>
    </submittedName>
</protein>
<feature type="compositionally biased region" description="Polar residues" evidence="1">
    <location>
        <begin position="1"/>
        <end position="13"/>
    </location>
</feature>
<evidence type="ECO:0000313" key="3">
    <source>
        <dbReference type="Proteomes" id="UP001165122"/>
    </source>
</evidence>
<feature type="region of interest" description="Disordered" evidence="1">
    <location>
        <begin position="168"/>
        <end position="213"/>
    </location>
</feature>
<accession>A0A9W6ZLG7</accession>
<name>A0A9W6ZLG7_9STRA</name>
<evidence type="ECO:0000313" key="2">
    <source>
        <dbReference type="EMBL" id="GMH55071.1"/>
    </source>
</evidence>
<gene>
    <name evidence="2" type="ORF">TrLO_g5795</name>
</gene>